<sequence length="201" mass="20914">MPTPYGSRGGMAFGAQELRVLRRALALALNPSPVSAEEAQDCLRLAESLDETMRESARLRAFLVADLARYRAALPGTATGYLALLDEALGAGHRPDADDLAALGALRGNPAAAALLARCGPRAATATRAATVVLPAARTRLHALPGGQQPDKKPAQKPTQKPAPHPAPATPKRPVPTPGEVFPRRRPAPPAPGSRHHLAAG</sequence>
<keyword evidence="3" id="KW-1185">Reference proteome</keyword>
<organism evidence="2 3">
    <name type="scientific">Streptomyces thinghirensis</name>
    <dbReference type="NCBI Taxonomy" id="551547"/>
    <lineage>
        <taxon>Bacteria</taxon>
        <taxon>Bacillati</taxon>
        <taxon>Actinomycetota</taxon>
        <taxon>Actinomycetes</taxon>
        <taxon>Kitasatosporales</taxon>
        <taxon>Streptomycetaceae</taxon>
        <taxon>Streptomyces</taxon>
    </lineage>
</organism>
<evidence type="ECO:0000313" key="2">
    <source>
        <dbReference type="EMBL" id="GAA5212172.1"/>
    </source>
</evidence>
<evidence type="ECO:0000256" key="1">
    <source>
        <dbReference type="SAM" id="MobiDB-lite"/>
    </source>
</evidence>
<feature type="region of interest" description="Disordered" evidence="1">
    <location>
        <begin position="141"/>
        <end position="201"/>
    </location>
</feature>
<proteinExistence type="predicted"/>
<reference evidence="3" key="1">
    <citation type="journal article" date="2019" name="Int. J. Syst. Evol. Microbiol.">
        <title>The Global Catalogue of Microorganisms (GCM) 10K type strain sequencing project: providing services to taxonomists for standard genome sequencing and annotation.</title>
        <authorList>
            <consortium name="The Broad Institute Genomics Platform"/>
            <consortium name="The Broad Institute Genome Sequencing Center for Infectious Disease"/>
            <person name="Wu L."/>
            <person name="Ma J."/>
        </authorList>
    </citation>
    <scope>NUCLEOTIDE SEQUENCE [LARGE SCALE GENOMIC DNA]</scope>
    <source>
        <strain evidence="3">JCM 18306</strain>
    </source>
</reference>
<comment type="caution">
    <text evidence="2">The sequence shown here is derived from an EMBL/GenBank/DDBJ whole genome shotgun (WGS) entry which is preliminary data.</text>
</comment>
<dbReference type="RefSeq" id="WP_345633453.1">
    <property type="nucleotide sequence ID" value="NZ_BAABJR010000011.1"/>
</dbReference>
<dbReference type="EMBL" id="BAABJR010000011">
    <property type="protein sequence ID" value="GAA5212172.1"/>
    <property type="molecule type" value="Genomic_DNA"/>
</dbReference>
<name>A0ABP9T9U7_9ACTN</name>
<protein>
    <submittedName>
        <fullName evidence="2">Uncharacterized protein</fullName>
    </submittedName>
</protein>
<gene>
    <name evidence="2" type="ORF">GCM10023323_47070</name>
</gene>
<accession>A0ABP9T9U7</accession>
<evidence type="ECO:0000313" key="3">
    <source>
        <dbReference type="Proteomes" id="UP001499878"/>
    </source>
</evidence>
<feature type="compositionally biased region" description="Pro residues" evidence="1">
    <location>
        <begin position="161"/>
        <end position="177"/>
    </location>
</feature>
<dbReference type="Proteomes" id="UP001499878">
    <property type="component" value="Unassembled WGS sequence"/>
</dbReference>